<evidence type="ECO:0000259" key="3">
    <source>
        <dbReference type="Pfam" id="PF25116"/>
    </source>
</evidence>
<dbReference type="Proteomes" id="UP001147700">
    <property type="component" value="Unassembled WGS sequence"/>
</dbReference>
<organism evidence="4 5">
    <name type="scientific">Solirubrobacter deserti</name>
    <dbReference type="NCBI Taxonomy" id="2282478"/>
    <lineage>
        <taxon>Bacteria</taxon>
        <taxon>Bacillati</taxon>
        <taxon>Actinomycetota</taxon>
        <taxon>Thermoleophilia</taxon>
        <taxon>Solirubrobacterales</taxon>
        <taxon>Solirubrobacteraceae</taxon>
        <taxon>Solirubrobacter</taxon>
    </lineage>
</organism>
<feature type="domain" description="Agd3 CBM87" evidence="3">
    <location>
        <begin position="34"/>
        <end position="168"/>
    </location>
</feature>
<dbReference type="Gene3D" id="2.60.40.2700">
    <property type="match status" value="1"/>
</dbReference>
<dbReference type="Pfam" id="PF25116">
    <property type="entry name" value="CBM87_Agd3"/>
    <property type="match status" value="1"/>
</dbReference>
<feature type="signal peptide" evidence="2">
    <location>
        <begin position="1"/>
        <end position="22"/>
    </location>
</feature>
<evidence type="ECO:0000256" key="1">
    <source>
        <dbReference type="SAM" id="MobiDB-lite"/>
    </source>
</evidence>
<gene>
    <name evidence="4" type="ORF">OJ962_06825</name>
</gene>
<comment type="caution">
    <text evidence="4">The sequence shown here is derived from an EMBL/GenBank/DDBJ whole genome shotgun (WGS) entry which is preliminary data.</text>
</comment>
<feature type="chain" id="PRO_5045917554" description="Agd3 CBM87 domain-containing protein" evidence="2">
    <location>
        <begin position="23"/>
        <end position="1036"/>
    </location>
</feature>
<accession>A0ABT4RF95</accession>
<feature type="compositionally biased region" description="Low complexity" evidence="1">
    <location>
        <begin position="865"/>
        <end position="875"/>
    </location>
</feature>
<proteinExistence type="predicted"/>
<evidence type="ECO:0000256" key="2">
    <source>
        <dbReference type="SAM" id="SignalP"/>
    </source>
</evidence>
<name>A0ABT4RF95_9ACTN</name>
<protein>
    <recommendedName>
        <fullName evidence="3">Agd3 CBM87 domain-containing protein</fullName>
    </recommendedName>
</protein>
<keyword evidence="5" id="KW-1185">Reference proteome</keyword>
<feature type="compositionally biased region" description="Low complexity" evidence="1">
    <location>
        <begin position="898"/>
        <end position="919"/>
    </location>
</feature>
<dbReference type="RefSeq" id="WP_202957131.1">
    <property type="nucleotide sequence ID" value="NZ_JAPCID010000008.1"/>
</dbReference>
<dbReference type="EMBL" id="JAPCID010000008">
    <property type="protein sequence ID" value="MDA0137205.1"/>
    <property type="molecule type" value="Genomic_DNA"/>
</dbReference>
<keyword evidence="2" id="KW-0732">Signal</keyword>
<reference evidence="4" key="1">
    <citation type="submission" date="2022-10" db="EMBL/GenBank/DDBJ databases">
        <title>The WGS of Solirubrobacter sp. CPCC 204708.</title>
        <authorList>
            <person name="Jiang Z."/>
        </authorList>
    </citation>
    <scope>NUCLEOTIDE SEQUENCE</scope>
    <source>
        <strain evidence="4">CPCC 204708</strain>
    </source>
</reference>
<sequence>MLLKGLAAALAVVATSLAVASAATPARIAPGQRVELKVLLLSADGQESGFGAWKAQLEREGVPYDTFVAYDQRRRIATLTDARLADYGAQLARYQAVILATGDLGHDVRNADGTVSHLSALTDTEWAALARFERTFGVRRLSDYTAPSAARGLTAVPGAWQDGNPARLTAAGRAAFPYLRGPVTIADDAPGPNEAFGYGAKPVAGAPWLTLLEGAGETALLGIYTHPEDGREELVMTVASNQFQNHNQLLRHGMLNWVTRGVFLGAERHYLGLQIDDLFLGDDVWDPVTHTTRYDQSSRMTPADVDRAIGWSRGRGLRLDMVFNGGGSEPGDPLAAYFRDNAGVRAAFGYINHTDTHANLDCSTSSFIRDQIRDNVAFARANGLPLDPTELVTGEHSGLANARPGNPGTIDPPSIDETTVGTGTLAAGTYDYALTARSPAGETVPYEEELTVPAASSVTVHFDAVCHAIGFDLYRRVTGTTDWTRVASMPRSATAATDDGVVPVTHTLTDTGAAGTAAAPPAVNGAALAPYGQNPAFLAGVTAGGVSTIASDASKGYPTTPTVITSPLLPAGASFVMGAVRAVPRYPSNVYYNASRQGQQLDEYNWIYVAPPGGACVPVAGVTTCRAAAATWAEYVSSETQVMFRHVTGNDARPHYFHQSNLADHNPALPDVHPDQGGVLYPVIDALVARYEAAFDRAAAPLVQLGATQIAATLARQEAWARDEGAIRAWLQDGRVYVRNTGSSAVTVPLTGVEGGESYGGQRSRWVSVDPGAQVSFAPAEPAPTRAPAVRGEPRVGERLEAEAGAWTGAPELSYQWQRCVTACVNVAGATEAAYTLEDADEGRTVRVAVLAGNWVSSVSQALSAPTRTIAPRAPAAREERAGRDNEPPARPAPPSGSTPAPGSAPPSGSTPPSGTSRPVAAPARLRLTRLSMSPRRFAVAHRRARLGSRLDGTRITWRLNRAATVRLTFQRRTRTGWVRVGRIERAGSPGTSVVRFRGRFGERRLRAQRHRLVVTAVAGRERTAPRRLAFRVVSG</sequence>
<dbReference type="InterPro" id="IPR056827">
    <property type="entry name" value="CBM87_Agd3"/>
</dbReference>
<evidence type="ECO:0000313" key="5">
    <source>
        <dbReference type="Proteomes" id="UP001147700"/>
    </source>
</evidence>
<feature type="compositionally biased region" description="Basic and acidic residues" evidence="1">
    <location>
        <begin position="876"/>
        <end position="888"/>
    </location>
</feature>
<feature type="region of interest" description="Disordered" evidence="1">
    <location>
        <begin position="863"/>
        <end position="920"/>
    </location>
</feature>
<evidence type="ECO:0000313" key="4">
    <source>
        <dbReference type="EMBL" id="MDA0137205.1"/>
    </source>
</evidence>